<accession>A0A0B2JTM3</accession>
<sequence length="255" mass="28583">MEIKIDNLDVSLGNKKIINALNFIVNPGELLGIIGPNGSGKSTLLKTIYRVLKPDNGAIFFDGINIKERSYRETARQISVVAQHNDFSFDFTVENVVIMGRAPHKSILERNSREDYLMAADALKRVGLDGYEDRHFNTLSGGERQRVILARALVQNTDALILDEPTNHLDIKYQLQLMSLVKSTKCTTIAAIHDLNIAAMYCDRIVVLKDGRIKGIGTPENIFTSEMIKDIYGVKAEIFRTDKGEIHIFFSSARI</sequence>
<evidence type="ECO:0000256" key="2">
    <source>
        <dbReference type="ARBA" id="ARBA00022741"/>
    </source>
</evidence>
<evidence type="ECO:0000256" key="3">
    <source>
        <dbReference type="ARBA" id="ARBA00022840"/>
    </source>
</evidence>
<proteinExistence type="predicted"/>
<dbReference type="PROSITE" id="PS50893">
    <property type="entry name" value="ABC_TRANSPORTER_2"/>
    <property type="match status" value="1"/>
</dbReference>
<dbReference type="Proteomes" id="UP000030993">
    <property type="component" value="Unassembled WGS sequence"/>
</dbReference>
<dbReference type="InterPro" id="IPR027417">
    <property type="entry name" value="P-loop_NTPase"/>
</dbReference>
<organism evidence="5 6">
    <name type="scientific">Anaerovibrio lipolyticus</name>
    <dbReference type="NCBI Taxonomy" id="82374"/>
    <lineage>
        <taxon>Bacteria</taxon>
        <taxon>Bacillati</taxon>
        <taxon>Bacillota</taxon>
        <taxon>Negativicutes</taxon>
        <taxon>Selenomonadales</taxon>
        <taxon>Selenomonadaceae</taxon>
        <taxon>Anaerovibrio</taxon>
    </lineage>
</organism>
<dbReference type="InterPro" id="IPR017871">
    <property type="entry name" value="ABC_transporter-like_CS"/>
</dbReference>
<dbReference type="PROSITE" id="PS00211">
    <property type="entry name" value="ABC_TRANSPORTER_1"/>
    <property type="match status" value="1"/>
</dbReference>
<evidence type="ECO:0000256" key="1">
    <source>
        <dbReference type="ARBA" id="ARBA00022448"/>
    </source>
</evidence>
<name>A0A0B2JTM3_9FIRM</name>
<feature type="domain" description="ABC transporter" evidence="4">
    <location>
        <begin position="3"/>
        <end position="235"/>
    </location>
</feature>
<keyword evidence="3" id="KW-0067">ATP-binding</keyword>
<dbReference type="SUPFAM" id="SSF52540">
    <property type="entry name" value="P-loop containing nucleoside triphosphate hydrolases"/>
    <property type="match status" value="1"/>
</dbReference>
<dbReference type="InterPro" id="IPR003593">
    <property type="entry name" value="AAA+_ATPase"/>
</dbReference>
<dbReference type="CDD" id="cd03214">
    <property type="entry name" value="ABC_Iron-Siderophores_B12_Hemin"/>
    <property type="match status" value="1"/>
</dbReference>
<dbReference type="GO" id="GO:0016887">
    <property type="term" value="F:ATP hydrolysis activity"/>
    <property type="evidence" value="ECO:0007669"/>
    <property type="project" value="InterPro"/>
</dbReference>
<dbReference type="EMBL" id="JSCE01000216">
    <property type="protein sequence ID" value="KHM51064.1"/>
    <property type="molecule type" value="Genomic_DNA"/>
</dbReference>
<protein>
    <submittedName>
        <fullName evidence="5">ABC transporter</fullName>
    </submittedName>
</protein>
<keyword evidence="6" id="KW-1185">Reference proteome</keyword>
<gene>
    <name evidence="5" type="ORF">NZ47_11715</name>
</gene>
<evidence type="ECO:0000313" key="6">
    <source>
        <dbReference type="Proteomes" id="UP000030993"/>
    </source>
</evidence>
<dbReference type="Gene3D" id="3.40.50.300">
    <property type="entry name" value="P-loop containing nucleotide triphosphate hydrolases"/>
    <property type="match status" value="1"/>
</dbReference>
<keyword evidence="2" id="KW-0547">Nucleotide-binding</keyword>
<dbReference type="PANTHER" id="PTHR42794">
    <property type="entry name" value="HEMIN IMPORT ATP-BINDING PROTEIN HMUV"/>
    <property type="match status" value="1"/>
</dbReference>
<evidence type="ECO:0000259" key="4">
    <source>
        <dbReference type="PROSITE" id="PS50893"/>
    </source>
</evidence>
<evidence type="ECO:0000313" key="5">
    <source>
        <dbReference type="EMBL" id="KHM51064.1"/>
    </source>
</evidence>
<dbReference type="RefSeq" id="WP_039210996.1">
    <property type="nucleotide sequence ID" value="NZ_JSCE01000216.1"/>
</dbReference>
<comment type="caution">
    <text evidence="5">The sequence shown here is derived from an EMBL/GenBank/DDBJ whole genome shotgun (WGS) entry which is preliminary data.</text>
</comment>
<dbReference type="STRING" id="82374.NZ47_11715"/>
<dbReference type="PANTHER" id="PTHR42794:SF2">
    <property type="entry name" value="ABC TRANSPORTER ATP-BINDING PROTEIN"/>
    <property type="match status" value="1"/>
</dbReference>
<dbReference type="InterPro" id="IPR003439">
    <property type="entry name" value="ABC_transporter-like_ATP-bd"/>
</dbReference>
<dbReference type="AlphaFoldDB" id="A0A0B2JTM3"/>
<dbReference type="Pfam" id="PF00005">
    <property type="entry name" value="ABC_tran"/>
    <property type="match status" value="1"/>
</dbReference>
<dbReference type="SMART" id="SM00382">
    <property type="entry name" value="AAA"/>
    <property type="match status" value="1"/>
</dbReference>
<keyword evidence="1" id="KW-0813">Transport</keyword>
<reference evidence="5 6" key="1">
    <citation type="journal article" date="2013" name="PLoS ONE">
        <title>Identification and characterization of three novel lipases belonging to families II and V from Anaerovibrio lipolyticus 5ST.</title>
        <authorList>
            <person name="Prive F."/>
            <person name="Kaderbhai N.N."/>
            <person name="Girdwood S."/>
            <person name="Worgan H.J."/>
            <person name="Pinloche E."/>
            <person name="Scollan N.D."/>
            <person name="Huws S.A."/>
            <person name="Newbold C.J."/>
        </authorList>
    </citation>
    <scope>NUCLEOTIDE SEQUENCE [LARGE SCALE GENOMIC DNA]</scope>
    <source>
        <strain evidence="5 6">5S</strain>
    </source>
</reference>
<dbReference type="FunFam" id="3.40.50.300:FF:000134">
    <property type="entry name" value="Iron-enterobactin ABC transporter ATP-binding protein"/>
    <property type="match status" value="1"/>
</dbReference>
<dbReference type="GO" id="GO:0005524">
    <property type="term" value="F:ATP binding"/>
    <property type="evidence" value="ECO:0007669"/>
    <property type="project" value="UniProtKB-KW"/>
</dbReference>